<evidence type="ECO:0000313" key="2">
    <source>
        <dbReference type="EMBL" id="THG31930.1"/>
    </source>
</evidence>
<comment type="caution">
    <text evidence="2">The sequence shown here is derived from an EMBL/GenBank/DDBJ whole genome shotgun (WGS) entry which is preliminary data.</text>
</comment>
<proteinExistence type="predicted"/>
<evidence type="ECO:0000313" key="1">
    <source>
        <dbReference type="EMBL" id="THG30693.1"/>
    </source>
</evidence>
<dbReference type="EMBL" id="SSSM01000004">
    <property type="protein sequence ID" value="THG30693.1"/>
    <property type="molecule type" value="Genomic_DNA"/>
</dbReference>
<evidence type="ECO:0000313" key="3">
    <source>
        <dbReference type="Proteomes" id="UP000309133"/>
    </source>
</evidence>
<name>A0A4S4FN11_9MICO</name>
<dbReference type="EMBL" id="SSSM01000003">
    <property type="protein sequence ID" value="THG31930.1"/>
    <property type="molecule type" value="Genomic_DNA"/>
</dbReference>
<organism evidence="2 3">
    <name type="scientific">Naasia lichenicola</name>
    <dbReference type="NCBI Taxonomy" id="2565933"/>
    <lineage>
        <taxon>Bacteria</taxon>
        <taxon>Bacillati</taxon>
        <taxon>Actinomycetota</taxon>
        <taxon>Actinomycetes</taxon>
        <taxon>Micrococcales</taxon>
        <taxon>Microbacteriaceae</taxon>
        <taxon>Naasia</taxon>
    </lineage>
</organism>
<gene>
    <name evidence="2" type="ORF">E6C64_07760</name>
    <name evidence="1" type="ORF">E6C64_08615</name>
</gene>
<protein>
    <submittedName>
        <fullName evidence="2">Uncharacterized protein</fullName>
    </submittedName>
</protein>
<reference evidence="2 3" key="1">
    <citation type="submission" date="2019-04" db="EMBL/GenBank/DDBJ databases">
        <authorList>
            <person name="Jiang L."/>
        </authorList>
    </citation>
    <scope>NUCLEOTIDE SEQUENCE [LARGE SCALE GENOMIC DNA]</scope>
    <source>
        <strain evidence="2 3">YIM 131853</strain>
    </source>
</reference>
<keyword evidence="3" id="KW-1185">Reference proteome</keyword>
<dbReference type="AlphaFoldDB" id="A0A4S4FN11"/>
<accession>A0A4S4FN11</accession>
<sequence length="92" mass="10376">MKARATDGISILSIPTNDQTEQKVLELLANARAIRRDGKKNKRLHAPLYGGGAYAPSRPQQFKHDEFQSVRPKKVIKLNRMGGKLQVIWPVK</sequence>
<dbReference type="RefSeq" id="WP_136427050.1">
    <property type="nucleotide sequence ID" value="NZ_SSSM01000003.1"/>
</dbReference>
<dbReference type="Proteomes" id="UP000309133">
    <property type="component" value="Unassembled WGS sequence"/>
</dbReference>